<feature type="domain" description="PhoU" evidence="7">
    <location>
        <begin position="357"/>
        <end position="439"/>
    </location>
</feature>
<dbReference type="InterPro" id="IPR038078">
    <property type="entry name" value="PhoU-like_sf"/>
</dbReference>
<dbReference type="GO" id="GO:0044341">
    <property type="term" value="P:sodium-dependent phosphate transport"/>
    <property type="evidence" value="ECO:0007669"/>
    <property type="project" value="InterPro"/>
</dbReference>
<evidence type="ECO:0000256" key="3">
    <source>
        <dbReference type="ARBA" id="ARBA00022692"/>
    </source>
</evidence>
<dbReference type="InterPro" id="IPR003841">
    <property type="entry name" value="Na/Pi_transpt"/>
</dbReference>
<feature type="transmembrane region" description="Helical" evidence="6">
    <location>
        <begin position="112"/>
        <end position="133"/>
    </location>
</feature>
<keyword evidence="2" id="KW-1003">Cell membrane</keyword>
<sequence>MLLTGRTGYEHMAIAGFLIEIFAATMLLLFAVRLVRTGIERRFGALFQSLLTRHSNSFVAGGAGMVLATILQSSAAVAVLLTGFAAAGMVSFGIALAGVLGADLGSALVIQILSYDLGWLQPVLLALGGWLYLKSDRANVRLMGRIVLGVAFILVSLQFLRDAVDPIRESAFLPAIAGYLESDYFSAFIVGAVLAFVMHSSVATILMCVTLVQIGAIPFAAGLSLVLGANLGSAFIPIWLTRDQIVSARRIPIANLLLRGSAALVMLFAVNVTGTHAALMISGPGQSLIFAHIGFNLVVFLLATGFVTRMEAPMALLMPETDPESGVADQFSGALNPLGDPSATGPDVAMSSVRHELLQMVTQVERMFRPVLDIYERDDIDTIAALSQQDEMVNAQLTEIRRFVARLPRQNMSKSQIKAARGLVEYAIRLEAAGDVVSNRMTRSAKIKHMERAEFSAQGWKELKDLHATIQESFSLARHVLLVDDVDCARRLVLDKAEIKRMSRDSRKAHLKRLERGQTESFQSSDLHLEALRAMRDLHGHIAAIAYPILYKSGQVLETRLVMEMEKEAAED</sequence>
<feature type="transmembrane region" description="Helical" evidence="6">
    <location>
        <begin position="260"/>
        <end position="281"/>
    </location>
</feature>
<keyword evidence="4 6" id="KW-1133">Transmembrane helix</keyword>
<gene>
    <name evidence="8" type="ORF">SAMN06265380_10195</name>
</gene>
<comment type="subcellular location">
    <subcellularLocation>
        <location evidence="1">Cell membrane</location>
        <topology evidence="1">Multi-pass membrane protein</topology>
    </subcellularLocation>
</comment>
<keyword evidence="9" id="KW-1185">Reference proteome</keyword>
<feature type="transmembrane region" description="Helical" evidence="6">
    <location>
        <begin position="288"/>
        <end position="307"/>
    </location>
</feature>
<protein>
    <submittedName>
        <fullName evidence="8">Phosphate:Na+ symporter</fullName>
    </submittedName>
</protein>
<feature type="transmembrane region" description="Helical" evidence="6">
    <location>
        <begin position="75"/>
        <end position="100"/>
    </location>
</feature>
<evidence type="ECO:0000256" key="6">
    <source>
        <dbReference type="SAM" id="Phobius"/>
    </source>
</evidence>
<evidence type="ECO:0000256" key="2">
    <source>
        <dbReference type="ARBA" id="ARBA00022475"/>
    </source>
</evidence>
<evidence type="ECO:0000256" key="1">
    <source>
        <dbReference type="ARBA" id="ARBA00004651"/>
    </source>
</evidence>
<dbReference type="PANTHER" id="PTHR10010:SF46">
    <property type="entry name" value="SODIUM-DEPENDENT PHOSPHATE TRANSPORT PROTEIN 2B"/>
    <property type="match status" value="1"/>
</dbReference>
<feature type="transmembrane region" description="Helical" evidence="6">
    <location>
        <begin position="219"/>
        <end position="240"/>
    </location>
</feature>
<dbReference type="Proteomes" id="UP000319555">
    <property type="component" value="Unassembled WGS sequence"/>
</dbReference>
<dbReference type="PANTHER" id="PTHR10010">
    <property type="entry name" value="SOLUTE CARRIER FAMILY 34 SODIUM PHOSPHATE , MEMBER 2-RELATED"/>
    <property type="match status" value="1"/>
</dbReference>
<feature type="transmembrane region" description="Helical" evidence="6">
    <location>
        <begin position="184"/>
        <end position="212"/>
    </location>
</feature>
<keyword evidence="5 6" id="KW-0472">Membrane</keyword>
<dbReference type="SUPFAM" id="SSF109755">
    <property type="entry name" value="PhoU-like"/>
    <property type="match status" value="1"/>
</dbReference>
<dbReference type="InterPro" id="IPR026022">
    <property type="entry name" value="PhoU_dom"/>
</dbReference>
<feature type="transmembrane region" description="Helical" evidence="6">
    <location>
        <begin position="145"/>
        <end position="164"/>
    </location>
</feature>
<dbReference type="GO" id="GO:0005886">
    <property type="term" value="C:plasma membrane"/>
    <property type="evidence" value="ECO:0007669"/>
    <property type="project" value="UniProtKB-SubCell"/>
</dbReference>
<name>A0A521AFM2_9RHOB</name>
<evidence type="ECO:0000313" key="9">
    <source>
        <dbReference type="Proteomes" id="UP000319555"/>
    </source>
</evidence>
<evidence type="ECO:0000256" key="4">
    <source>
        <dbReference type="ARBA" id="ARBA00022989"/>
    </source>
</evidence>
<evidence type="ECO:0000256" key="5">
    <source>
        <dbReference type="ARBA" id="ARBA00023136"/>
    </source>
</evidence>
<dbReference type="Gene3D" id="1.20.58.220">
    <property type="entry name" value="Phosphate transport system protein phou homolog 2, domain 2"/>
    <property type="match status" value="1"/>
</dbReference>
<dbReference type="AlphaFoldDB" id="A0A521AFM2"/>
<evidence type="ECO:0000313" key="8">
    <source>
        <dbReference type="EMBL" id="SMO33614.1"/>
    </source>
</evidence>
<reference evidence="8 9" key="1">
    <citation type="submission" date="2017-05" db="EMBL/GenBank/DDBJ databases">
        <authorList>
            <person name="Varghese N."/>
            <person name="Submissions S."/>
        </authorList>
    </citation>
    <scope>NUCLEOTIDE SEQUENCE [LARGE SCALE GENOMIC DNA]</scope>
    <source>
        <strain evidence="8 9">DSM 28009</strain>
    </source>
</reference>
<dbReference type="Pfam" id="PF02690">
    <property type="entry name" value="Na_Pi_cotrans"/>
    <property type="match status" value="2"/>
</dbReference>
<proteinExistence type="predicted"/>
<dbReference type="NCBIfam" id="NF037997">
    <property type="entry name" value="Na_Pi_symport"/>
    <property type="match status" value="1"/>
</dbReference>
<organism evidence="8 9">
    <name type="scientific">Ruegeria faecimaris</name>
    <dbReference type="NCBI Taxonomy" id="686389"/>
    <lineage>
        <taxon>Bacteria</taxon>
        <taxon>Pseudomonadati</taxon>
        <taxon>Pseudomonadota</taxon>
        <taxon>Alphaproteobacteria</taxon>
        <taxon>Rhodobacterales</taxon>
        <taxon>Roseobacteraceae</taxon>
        <taxon>Ruegeria</taxon>
    </lineage>
</organism>
<evidence type="ECO:0000259" key="7">
    <source>
        <dbReference type="Pfam" id="PF01895"/>
    </source>
</evidence>
<dbReference type="Pfam" id="PF01895">
    <property type="entry name" value="PhoU"/>
    <property type="match status" value="1"/>
</dbReference>
<keyword evidence="3 6" id="KW-0812">Transmembrane</keyword>
<dbReference type="EMBL" id="FXTE01000001">
    <property type="protein sequence ID" value="SMO33614.1"/>
    <property type="molecule type" value="Genomic_DNA"/>
</dbReference>
<accession>A0A521AFM2</accession>
<feature type="transmembrane region" description="Helical" evidence="6">
    <location>
        <begin position="12"/>
        <end position="32"/>
    </location>
</feature>
<dbReference type="GO" id="GO:0005436">
    <property type="term" value="F:sodium:phosphate symporter activity"/>
    <property type="evidence" value="ECO:0007669"/>
    <property type="project" value="InterPro"/>
</dbReference>